<keyword evidence="2" id="KW-0547">Nucleotide-binding</keyword>
<dbReference type="InterPro" id="IPR023296">
    <property type="entry name" value="Glyco_hydro_beta-prop_sf"/>
</dbReference>
<dbReference type="Gene3D" id="1.10.510.10">
    <property type="entry name" value="Transferase(Phosphotransferase) domain 1"/>
    <property type="match status" value="1"/>
</dbReference>
<feature type="domain" description="Protein kinase" evidence="7">
    <location>
        <begin position="288"/>
        <end position="575"/>
    </location>
</feature>
<keyword evidence="4" id="KW-0067">ATP-binding</keyword>
<evidence type="ECO:0000256" key="6">
    <source>
        <dbReference type="SAM" id="MobiDB-lite"/>
    </source>
</evidence>
<feature type="compositionally biased region" description="Low complexity" evidence="6">
    <location>
        <begin position="229"/>
        <end position="248"/>
    </location>
</feature>
<dbReference type="PANTHER" id="PTHR24416">
    <property type="entry name" value="TYROSINE-PROTEIN KINASE RECEPTOR"/>
    <property type="match status" value="1"/>
</dbReference>
<feature type="compositionally biased region" description="Polar residues" evidence="6">
    <location>
        <begin position="200"/>
        <end position="228"/>
    </location>
</feature>
<keyword evidence="1" id="KW-0808">Transferase</keyword>
<evidence type="ECO:0000256" key="1">
    <source>
        <dbReference type="ARBA" id="ARBA00022679"/>
    </source>
</evidence>
<accession>A0A914R0R6</accession>
<dbReference type="AlphaFoldDB" id="A0A914R0R6"/>
<dbReference type="Proteomes" id="UP000887578">
    <property type="component" value="Unplaced"/>
</dbReference>
<proteinExistence type="predicted"/>
<dbReference type="InterPro" id="IPR020635">
    <property type="entry name" value="Tyr_kinase_cat_dom"/>
</dbReference>
<dbReference type="PANTHER" id="PTHR24416:SF548">
    <property type="entry name" value="PROTEIN KINASE DOMAIN-CONTAINING PROTEIN"/>
    <property type="match status" value="1"/>
</dbReference>
<dbReference type="InterPro" id="IPR000719">
    <property type="entry name" value="Prot_kinase_dom"/>
</dbReference>
<dbReference type="PRINTS" id="PR00109">
    <property type="entry name" value="TYRKINASE"/>
</dbReference>
<dbReference type="SMART" id="SM00219">
    <property type="entry name" value="TyrKc"/>
    <property type="match status" value="1"/>
</dbReference>
<evidence type="ECO:0000256" key="2">
    <source>
        <dbReference type="ARBA" id="ARBA00022741"/>
    </source>
</evidence>
<dbReference type="PROSITE" id="PS00109">
    <property type="entry name" value="PROTEIN_KINASE_TYR"/>
    <property type="match status" value="1"/>
</dbReference>
<dbReference type="SUPFAM" id="SSF75005">
    <property type="entry name" value="Arabinanase/levansucrase/invertase"/>
    <property type="match status" value="1"/>
</dbReference>
<dbReference type="Gene3D" id="2.115.10.20">
    <property type="entry name" value="Glycosyl hydrolase domain, family 43"/>
    <property type="match status" value="1"/>
</dbReference>
<dbReference type="CDD" id="cd00192">
    <property type="entry name" value="PTKc"/>
    <property type="match status" value="1"/>
</dbReference>
<evidence type="ECO:0000313" key="9">
    <source>
        <dbReference type="WBParaSite" id="PDA_v2.g4959.t1"/>
    </source>
</evidence>
<keyword evidence="8" id="KW-1185">Reference proteome</keyword>
<name>A0A914R0R6_9BILA</name>
<evidence type="ECO:0000256" key="5">
    <source>
        <dbReference type="ARBA" id="ARBA00023137"/>
    </source>
</evidence>
<evidence type="ECO:0000256" key="4">
    <source>
        <dbReference type="ARBA" id="ARBA00022840"/>
    </source>
</evidence>
<reference evidence="9" key="1">
    <citation type="submission" date="2022-11" db="UniProtKB">
        <authorList>
            <consortium name="WormBaseParasite"/>
        </authorList>
    </citation>
    <scope>IDENTIFICATION</scope>
</reference>
<organism evidence="8 9">
    <name type="scientific">Panagrolaimus davidi</name>
    <dbReference type="NCBI Taxonomy" id="227884"/>
    <lineage>
        <taxon>Eukaryota</taxon>
        <taxon>Metazoa</taxon>
        <taxon>Ecdysozoa</taxon>
        <taxon>Nematoda</taxon>
        <taxon>Chromadorea</taxon>
        <taxon>Rhabditida</taxon>
        <taxon>Tylenchina</taxon>
        <taxon>Panagrolaimomorpha</taxon>
        <taxon>Panagrolaimoidea</taxon>
        <taxon>Panagrolaimidae</taxon>
        <taxon>Panagrolaimus</taxon>
    </lineage>
</organism>
<dbReference type="InterPro" id="IPR001245">
    <property type="entry name" value="Ser-Thr/Tyr_kinase_cat_dom"/>
</dbReference>
<dbReference type="GO" id="GO:0004714">
    <property type="term" value="F:transmembrane receptor protein tyrosine kinase activity"/>
    <property type="evidence" value="ECO:0007669"/>
    <property type="project" value="TreeGrafter"/>
</dbReference>
<keyword evidence="3" id="KW-0418">Kinase</keyword>
<dbReference type="Pfam" id="PF07714">
    <property type="entry name" value="PK_Tyr_Ser-Thr"/>
    <property type="match status" value="1"/>
</dbReference>
<feature type="compositionally biased region" description="Low complexity" evidence="6">
    <location>
        <begin position="181"/>
        <end position="191"/>
    </location>
</feature>
<evidence type="ECO:0000259" key="7">
    <source>
        <dbReference type="PROSITE" id="PS50011"/>
    </source>
</evidence>
<dbReference type="GO" id="GO:0007169">
    <property type="term" value="P:cell surface receptor protein tyrosine kinase signaling pathway"/>
    <property type="evidence" value="ECO:0007669"/>
    <property type="project" value="TreeGrafter"/>
</dbReference>
<evidence type="ECO:0000256" key="3">
    <source>
        <dbReference type="ARBA" id="ARBA00022777"/>
    </source>
</evidence>
<dbReference type="Gene3D" id="3.30.200.20">
    <property type="entry name" value="Phosphorylase Kinase, domain 1"/>
    <property type="match status" value="1"/>
</dbReference>
<dbReference type="InterPro" id="IPR050122">
    <property type="entry name" value="RTK"/>
</dbReference>
<dbReference type="InterPro" id="IPR011009">
    <property type="entry name" value="Kinase-like_dom_sf"/>
</dbReference>
<dbReference type="GO" id="GO:0005886">
    <property type="term" value="C:plasma membrane"/>
    <property type="evidence" value="ECO:0007669"/>
    <property type="project" value="TreeGrafter"/>
</dbReference>
<sequence length="587" mass="66214">MQDIDFIQGQSLLTWSSPGKVKNIFKPRPYYFDAKGVHPGASPIQLKSGDYMFLYNAINKSDSIGFSILKESDQTQVLQRSDKAIMEPEFAWENNDVTSNGLIKDPNGCPSNVSVVIGPEYAENVECFLGAYSGHQKNVSIFRVFVSWKDFITPTLASSRSTIKTSKHFISTTLAQIKTTTKASTSFPTTSEHNTESKETTNSGNDITSQPPSLTTFGSQKTTYPEKNTTTQPPETLTTIFEQTGESQKTTKSEKTTTYEPPGTSDKEAKDLAVIADKFQLNRNKISVNYEEIIGSGSTATVYKGFLHGSSALSSNVNELTLKQKYTNCKVAIKIPKEMSKSETEQIMRELQAMKQIGYHAHIAVLLGWCFQNDLPSLIFELAQQDLFKYIRKFREPPDFCMPLKQILSIAWQIASGMEYVASFNMVHRDLAARNILLYDGFRAKISDFGLCCHCDESFTYQASLNKKLPVRWLSIEALVDRRFSEKSDVWAFGVLLYEICTNGSVPYTSLSNYDVVQFLQSGKRLEKPEKADIKLYDLMIDCWKESIDERLNFAGVKQRLQNQMEDETQTYGYLSMASEESEILYS</sequence>
<dbReference type="InterPro" id="IPR008266">
    <property type="entry name" value="Tyr_kinase_AS"/>
</dbReference>
<dbReference type="FunFam" id="1.10.510.10:FF:000554">
    <property type="entry name" value="Predicted protein"/>
    <property type="match status" value="1"/>
</dbReference>
<dbReference type="WBParaSite" id="PDA_v2.g4959.t1">
    <property type="protein sequence ID" value="PDA_v2.g4959.t1"/>
    <property type="gene ID" value="PDA_v2.g4959"/>
</dbReference>
<feature type="region of interest" description="Disordered" evidence="6">
    <location>
        <begin position="181"/>
        <end position="268"/>
    </location>
</feature>
<dbReference type="SUPFAM" id="SSF56112">
    <property type="entry name" value="Protein kinase-like (PK-like)"/>
    <property type="match status" value="1"/>
</dbReference>
<protein>
    <submittedName>
        <fullName evidence="9">Protein kinase domain-containing protein</fullName>
    </submittedName>
</protein>
<dbReference type="GO" id="GO:0005524">
    <property type="term" value="F:ATP binding"/>
    <property type="evidence" value="ECO:0007669"/>
    <property type="project" value="UniProtKB-KW"/>
</dbReference>
<evidence type="ECO:0000313" key="8">
    <source>
        <dbReference type="Proteomes" id="UP000887578"/>
    </source>
</evidence>
<keyword evidence="5" id="KW-0829">Tyrosine-protein kinase</keyword>
<dbReference type="GO" id="GO:0043235">
    <property type="term" value="C:receptor complex"/>
    <property type="evidence" value="ECO:0007669"/>
    <property type="project" value="TreeGrafter"/>
</dbReference>
<dbReference type="PROSITE" id="PS50011">
    <property type="entry name" value="PROTEIN_KINASE_DOM"/>
    <property type="match status" value="1"/>
</dbReference>